<dbReference type="STRING" id="1227454.C446_11567"/>
<organism evidence="2 3">
    <name type="scientific">Halobiforma nitratireducens JCM 10879</name>
    <dbReference type="NCBI Taxonomy" id="1227454"/>
    <lineage>
        <taxon>Archaea</taxon>
        <taxon>Methanobacteriati</taxon>
        <taxon>Methanobacteriota</taxon>
        <taxon>Stenosarchaea group</taxon>
        <taxon>Halobacteria</taxon>
        <taxon>Halobacteriales</taxon>
        <taxon>Natrialbaceae</taxon>
        <taxon>Halobiforma</taxon>
    </lineage>
</organism>
<name>M0LU39_9EURY</name>
<dbReference type="Proteomes" id="UP000011607">
    <property type="component" value="Unassembled WGS sequence"/>
</dbReference>
<dbReference type="AlphaFoldDB" id="M0LU39"/>
<proteinExistence type="predicted"/>
<gene>
    <name evidence="2" type="ORF">C446_11567</name>
</gene>
<feature type="compositionally biased region" description="Basic and acidic residues" evidence="1">
    <location>
        <begin position="1"/>
        <end position="11"/>
    </location>
</feature>
<keyword evidence="3" id="KW-1185">Reference proteome</keyword>
<evidence type="ECO:0000256" key="1">
    <source>
        <dbReference type="SAM" id="MobiDB-lite"/>
    </source>
</evidence>
<feature type="region of interest" description="Disordered" evidence="1">
    <location>
        <begin position="1"/>
        <end position="62"/>
    </location>
</feature>
<evidence type="ECO:0000313" key="3">
    <source>
        <dbReference type="Proteomes" id="UP000011607"/>
    </source>
</evidence>
<dbReference type="EMBL" id="AOMA01000114">
    <property type="protein sequence ID" value="EMA36678.1"/>
    <property type="molecule type" value="Genomic_DNA"/>
</dbReference>
<accession>M0LU39</accession>
<feature type="compositionally biased region" description="Gly residues" evidence="1">
    <location>
        <begin position="13"/>
        <end position="29"/>
    </location>
</feature>
<reference evidence="2 3" key="1">
    <citation type="journal article" date="2014" name="PLoS Genet.">
        <title>Phylogenetically driven sequencing of extremely halophilic archaea reveals strategies for static and dynamic osmo-response.</title>
        <authorList>
            <person name="Becker E.A."/>
            <person name="Seitzer P.M."/>
            <person name="Tritt A."/>
            <person name="Larsen D."/>
            <person name="Krusor M."/>
            <person name="Yao A.I."/>
            <person name="Wu D."/>
            <person name="Madern D."/>
            <person name="Eisen J.A."/>
            <person name="Darling A.E."/>
            <person name="Facciotti M.T."/>
        </authorList>
    </citation>
    <scope>NUCLEOTIDE SEQUENCE [LARGE SCALE GENOMIC DNA]</scope>
    <source>
        <strain evidence="2 3">JCM 10879</strain>
    </source>
</reference>
<protein>
    <submittedName>
        <fullName evidence="2">Uncharacterized protein</fullName>
    </submittedName>
</protein>
<sequence>MTGQELEDRIGNGRLGRGSIETGGWGSDGGSRRWPPVPGIVVGHAKHDSVVTDATTDGDNDL</sequence>
<comment type="caution">
    <text evidence="2">The sequence shown here is derived from an EMBL/GenBank/DDBJ whole genome shotgun (WGS) entry which is preliminary data.</text>
</comment>
<evidence type="ECO:0000313" key="2">
    <source>
        <dbReference type="EMBL" id="EMA36678.1"/>
    </source>
</evidence>